<gene>
    <name evidence="6" type="ORF">ACOF00016_LOCUS1895</name>
</gene>
<evidence type="ECO:0008006" key="7">
    <source>
        <dbReference type="Google" id="ProtNLM"/>
    </source>
</evidence>
<dbReference type="InterPro" id="IPR000008">
    <property type="entry name" value="C2_dom"/>
</dbReference>
<evidence type="ECO:0000256" key="2">
    <source>
        <dbReference type="ARBA" id="ARBA00022737"/>
    </source>
</evidence>
<dbReference type="InterPro" id="IPR045052">
    <property type="entry name" value="Copine"/>
</dbReference>
<dbReference type="GO" id="GO:0005544">
    <property type="term" value="F:calcium-dependent phospholipid binding"/>
    <property type="evidence" value="ECO:0007669"/>
    <property type="project" value="InterPro"/>
</dbReference>
<feature type="domain" description="C2" evidence="4">
    <location>
        <begin position="1"/>
        <end position="114"/>
    </location>
</feature>
<reference evidence="6" key="1">
    <citation type="submission" date="2021-01" db="EMBL/GenBank/DDBJ databases">
        <authorList>
            <person name="Corre E."/>
            <person name="Pelletier E."/>
            <person name="Niang G."/>
            <person name="Scheremetjew M."/>
            <person name="Finn R."/>
            <person name="Kale V."/>
            <person name="Holt S."/>
            <person name="Cochrane G."/>
            <person name="Meng A."/>
            <person name="Brown T."/>
            <person name="Cohen L."/>
        </authorList>
    </citation>
    <scope>NUCLEOTIDE SEQUENCE</scope>
    <source>
        <strain evidence="6">CCMP127</strain>
    </source>
</reference>
<dbReference type="GO" id="GO:0071277">
    <property type="term" value="P:cellular response to calcium ion"/>
    <property type="evidence" value="ECO:0007669"/>
    <property type="project" value="TreeGrafter"/>
</dbReference>
<dbReference type="GO" id="GO:0005886">
    <property type="term" value="C:plasma membrane"/>
    <property type="evidence" value="ECO:0007669"/>
    <property type="project" value="TreeGrafter"/>
</dbReference>
<dbReference type="InterPro" id="IPR002035">
    <property type="entry name" value="VWF_A"/>
</dbReference>
<dbReference type="SMART" id="SM00239">
    <property type="entry name" value="C2"/>
    <property type="match status" value="2"/>
</dbReference>
<proteinExistence type="inferred from homology"/>
<dbReference type="Pfam" id="PF00168">
    <property type="entry name" value="C2"/>
    <property type="match status" value="2"/>
</dbReference>
<dbReference type="InterPro" id="IPR035892">
    <property type="entry name" value="C2_domain_sf"/>
</dbReference>
<dbReference type="CDD" id="cd04047">
    <property type="entry name" value="C2B_Copine"/>
    <property type="match status" value="1"/>
</dbReference>
<dbReference type="InterPro" id="IPR037768">
    <property type="entry name" value="C2B_Copine"/>
</dbReference>
<dbReference type="PROSITE" id="PS50004">
    <property type="entry name" value="C2"/>
    <property type="match status" value="2"/>
</dbReference>
<dbReference type="InterPro" id="IPR036465">
    <property type="entry name" value="vWFA_dom_sf"/>
</dbReference>
<dbReference type="SUPFAM" id="SSF53300">
    <property type="entry name" value="vWA-like"/>
    <property type="match status" value="1"/>
</dbReference>
<dbReference type="PANTHER" id="PTHR10857">
    <property type="entry name" value="COPINE"/>
    <property type="match status" value="1"/>
</dbReference>
<feature type="compositionally biased region" description="Basic and acidic residues" evidence="3">
    <location>
        <begin position="313"/>
        <end position="323"/>
    </location>
</feature>
<dbReference type="PANTHER" id="PTHR10857:SF106">
    <property type="entry name" value="C2 DOMAIN-CONTAINING PROTEIN"/>
    <property type="match status" value="1"/>
</dbReference>
<sequence>MTTRLQVHLSAKGLKNMAGFRGTSDPFAVVTVRGDDVNNRPRVVGQTDVVFNQLDPQWSRVIYLDNYKFGVPLYFEVGVFDFDVTQTGKTELELSRMDVHTQTLLTSSAASQMRDGKFPHKVMGTALFEVGQILGARGNVSSKSLQTGGNVTVHIERCQSNGASGRLRLHLRGWKLASLAKLGRTCSPFYELYRKVNRPTGATWESVYRSNTVKGDLSPLWTEANLDYEAICNSDIDRAMKVVVWDHRRSGKHKSMGECETTIRGFLEAGDLGLELMKENKVVGSIQILDATLSGAEVEGKAGVAPSLSQKTESSKKLSKDKSKKSRPEFVDYLSGGCQISLAVAIDFTASNGDPRQPGTPHYFHPPESKEWNDYEKAIFAVGSILAKYDSDQKFPVWGFGAKYNNVVHHCFRCGSEIEVEGVQGIMDAYRGVFRTPLTMSYPTKFTEVIQMAATYARHEQEQAEQEGALSYTILLILTAGNVENVKETKKKLIKVSEDPLSVVIVGIGDANFDGMEFLDEHDPETEGGRDITKFVRFSDYKSFNALTEAVLEEIPEAVVSYFWDRDIAPGSLETFDKDKVEVAAADDDGRTFTFLG</sequence>
<dbReference type="EMBL" id="HBIM01002170">
    <property type="protein sequence ID" value="CAE0403704.1"/>
    <property type="molecule type" value="Transcribed_RNA"/>
</dbReference>
<dbReference type="SUPFAM" id="SSF49562">
    <property type="entry name" value="C2 domain (Calcium/lipid-binding domain, CaLB)"/>
    <property type="match status" value="2"/>
</dbReference>
<organism evidence="6">
    <name type="scientific">Amphora coffeiformis</name>
    <dbReference type="NCBI Taxonomy" id="265554"/>
    <lineage>
        <taxon>Eukaryota</taxon>
        <taxon>Sar</taxon>
        <taxon>Stramenopiles</taxon>
        <taxon>Ochrophyta</taxon>
        <taxon>Bacillariophyta</taxon>
        <taxon>Bacillariophyceae</taxon>
        <taxon>Bacillariophycidae</taxon>
        <taxon>Thalassiophysales</taxon>
        <taxon>Catenulaceae</taxon>
        <taxon>Amphora</taxon>
    </lineage>
</organism>
<keyword evidence="2" id="KW-0677">Repeat</keyword>
<accession>A0A7S3P4Z3</accession>
<dbReference type="Pfam" id="PF07002">
    <property type="entry name" value="Copine"/>
    <property type="match status" value="1"/>
</dbReference>
<protein>
    <recommendedName>
        <fullName evidence="7">C2 domain-containing protein</fullName>
    </recommendedName>
</protein>
<dbReference type="AlphaFoldDB" id="A0A7S3P4Z3"/>
<comment type="similarity">
    <text evidence="1">Belongs to the copine family.</text>
</comment>
<evidence type="ECO:0000313" key="6">
    <source>
        <dbReference type="EMBL" id="CAE0403704.1"/>
    </source>
</evidence>
<dbReference type="PROSITE" id="PS50234">
    <property type="entry name" value="VWFA"/>
    <property type="match status" value="1"/>
</dbReference>
<evidence type="ECO:0000256" key="1">
    <source>
        <dbReference type="ARBA" id="ARBA00009048"/>
    </source>
</evidence>
<feature type="region of interest" description="Disordered" evidence="3">
    <location>
        <begin position="302"/>
        <end position="323"/>
    </location>
</feature>
<feature type="domain" description="C2" evidence="4">
    <location>
        <begin position="147"/>
        <end position="276"/>
    </location>
</feature>
<name>A0A7S3P4Z3_9STRA</name>
<evidence type="ECO:0000259" key="5">
    <source>
        <dbReference type="PROSITE" id="PS50234"/>
    </source>
</evidence>
<dbReference type="Gene3D" id="2.60.40.150">
    <property type="entry name" value="C2 domain"/>
    <property type="match status" value="2"/>
</dbReference>
<feature type="domain" description="VWFA" evidence="5">
    <location>
        <begin position="341"/>
        <end position="555"/>
    </location>
</feature>
<dbReference type="InterPro" id="IPR010734">
    <property type="entry name" value="Copine_C"/>
</dbReference>
<evidence type="ECO:0000259" key="4">
    <source>
        <dbReference type="PROSITE" id="PS50004"/>
    </source>
</evidence>
<evidence type="ECO:0000256" key="3">
    <source>
        <dbReference type="SAM" id="MobiDB-lite"/>
    </source>
</evidence>